<feature type="compositionally biased region" description="Gly residues" evidence="1">
    <location>
        <begin position="532"/>
        <end position="546"/>
    </location>
</feature>
<feature type="compositionally biased region" description="Polar residues" evidence="1">
    <location>
        <begin position="72"/>
        <end position="85"/>
    </location>
</feature>
<feature type="compositionally biased region" description="Acidic residues" evidence="1">
    <location>
        <begin position="2061"/>
        <end position="2081"/>
    </location>
</feature>
<evidence type="ECO:0000256" key="1">
    <source>
        <dbReference type="SAM" id="MobiDB-lite"/>
    </source>
</evidence>
<feature type="region of interest" description="Disordered" evidence="1">
    <location>
        <begin position="1790"/>
        <end position="2250"/>
    </location>
</feature>
<protein>
    <recommendedName>
        <fullName evidence="2">SAC3/GANP/THP3 conserved domain-containing protein</fullName>
    </recommendedName>
</protein>
<dbReference type="EMBL" id="JAESVG020000010">
    <property type="protein sequence ID" value="KAG8623044.1"/>
    <property type="molecule type" value="Genomic_DNA"/>
</dbReference>
<feature type="region of interest" description="Disordered" evidence="1">
    <location>
        <begin position="1260"/>
        <end position="1334"/>
    </location>
</feature>
<feature type="compositionally biased region" description="Polar residues" evidence="1">
    <location>
        <begin position="972"/>
        <end position="993"/>
    </location>
</feature>
<feature type="compositionally biased region" description="Polar residues" evidence="1">
    <location>
        <begin position="1658"/>
        <end position="1668"/>
    </location>
</feature>
<dbReference type="PANTHER" id="PTHR12436:SF3">
    <property type="entry name" value="GERMINAL-CENTER ASSOCIATED NUCLEAR PROTEIN"/>
    <property type="match status" value="1"/>
</dbReference>
<feature type="compositionally biased region" description="Low complexity" evidence="1">
    <location>
        <begin position="624"/>
        <end position="642"/>
    </location>
</feature>
<feature type="compositionally biased region" description="Low complexity" evidence="1">
    <location>
        <begin position="938"/>
        <end position="964"/>
    </location>
</feature>
<keyword evidence="4" id="KW-1185">Reference proteome</keyword>
<dbReference type="PANTHER" id="PTHR12436">
    <property type="entry name" value="80 KDA MCM3-ASSOCIATED PROTEIN"/>
    <property type="match status" value="1"/>
</dbReference>
<feature type="domain" description="SAC3/GANP/THP3 conserved" evidence="2">
    <location>
        <begin position="124"/>
        <end position="439"/>
    </location>
</feature>
<feature type="compositionally biased region" description="Low complexity" evidence="1">
    <location>
        <begin position="1518"/>
        <end position="1530"/>
    </location>
</feature>
<feature type="compositionally biased region" description="Polar residues" evidence="1">
    <location>
        <begin position="846"/>
        <end position="856"/>
    </location>
</feature>
<reference evidence="3" key="1">
    <citation type="submission" date="2021-07" db="EMBL/GenBank/DDBJ databases">
        <title>Elsinoe batatas strain:CRI-CJ2 Genome sequencing and assembly.</title>
        <authorList>
            <person name="Huang L."/>
        </authorList>
    </citation>
    <scope>NUCLEOTIDE SEQUENCE</scope>
    <source>
        <strain evidence="3">CRI-CJ2</strain>
    </source>
</reference>
<feature type="compositionally biased region" description="Basic and acidic residues" evidence="1">
    <location>
        <begin position="1114"/>
        <end position="1123"/>
    </location>
</feature>
<feature type="compositionally biased region" description="Low complexity" evidence="1">
    <location>
        <begin position="748"/>
        <end position="768"/>
    </location>
</feature>
<comment type="caution">
    <text evidence="3">The sequence shown here is derived from an EMBL/GenBank/DDBJ whole genome shotgun (WGS) entry which is preliminary data.</text>
</comment>
<feature type="region of interest" description="Disordered" evidence="1">
    <location>
        <begin position="1"/>
        <end position="93"/>
    </location>
</feature>
<organism evidence="3 4">
    <name type="scientific">Elsinoe batatas</name>
    <dbReference type="NCBI Taxonomy" id="2601811"/>
    <lineage>
        <taxon>Eukaryota</taxon>
        <taxon>Fungi</taxon>
        <taxon>Dikarya</taxon>
        <taxon>Ascomycota</taxon>
        <taxon>Pezizomycotina</taxon>
        <taxon>Dothideomycetes</taxon>
        <taxon>Dothideomycetidae</taxon>
        <taxon>Myriangiales</taxon>
        <taxon>Elsinoaceae</taxon>
        <taxon>Elsinoe</taxon>
    </lineage>
</organism>
<accession>A0A8K0KSJ0</accession>
<dbReference type="Gene3D" id="1.25.40.990">
    <property type="match status" value="1"/>
</dbReference>
<feature type="compositionally biased region" description="Polar residues" evidence="1">
    <location>
        <begin position="825"/>
        <end position="837"/>
    </location>
</feature>
<feature type="compositionally biased region" description="Acidic residues" evidence="1">
    <location>
        <begin position="2167"/>
        <end position="2180"/>
    </location>
</feature>
<feature type="compositionally biased region" description="Low complexity" evidence="1">
    <location>
        <begin position="884"/>
        <end position="901"/>
    </location>
</feature>
<feature type="compositionally biased region" description="Basic and acidic residues" evidence="1">
    <location>
        <begin position="1790"/>
        <end position="1807"/>
    </location>
</feature>
<feature type="compositionally biased region" description="Acidic residues" evidence="1">
    <location>
        <begin position="2188"/>
        <end position="2211"/>
    </location>
</feature>
<feature type="compositionally biased region" description="Polar residues" evidence="1">
    <location>
        <begin position="656"/>
        <end position="680"/>
    </location>
</feature>
<name>A0A8K0KSJ0_9PEZI</name>
<dbReference type="GO" id="GO:0070390">
    <property type="term" value="C:transcription export complex 2"/>
    <property type="evidence" value="ECO:0007669"/>
    <property type="project" value="TreeGrafter"/>
</dbReference>
<feature type="compositionally biased region" description="Polar residues" evidence="1">
    <location>
        <begin position="1576"/>
        <end position="1626"/>
    </location>
</feature>
<dbReference type="GO" id="GO:0005737">
    <property type="term" value="C:cytoplasm"/>
    <property type="evidence" value="ECO:0007669"/>
    <property type="project" value="TreeGrafter"/>
</dbReference>
<feature type="compositionally biased region" description="Basic and acidic residues" evidence="1">
    <location>
        <begin position="2050"/>
        <end position="2060"/>
    </location>
</feature>
<dbReference type="InterPro" id="IPR005062">
    <property type="entry name" value="SAC3/GANP/THP3_conserved"/>
</dbReference>
<feature type="region of interest" description="Disordered" evidence="1">
    <location>
        <begin position="1101"/>
        <end position="1125"/>
    </location>
</feature>
<feature type="compositionally biased region" description="Polar residues" evidence="1">
    <location>
        <begin position="690"/>
        <end position="701"/>
    </location>
</feature>
<evidence type="ECO:0000259" key="2">
    <source>
        <dbReference type="Pfam" id="PF03399"/>
    </source>
</evidence>
<evidence type="ECO:0000313" key="4">
    <source>
        <dbReference type="Proteomes" id="UP000809789"/>
    </source>
</evidence>
<dbReference type="Proteomes" id="UP000809789">
    <property type="component" value="Unassembled WGS sequence"/>
</dbReference>
<feature type="region of interest" description="Disordered" evidence="1">
    <location>
        <begin position="1360"/>
        <end position="1392"/>
    </location>
</feature>
<feature type="compositionally biased region" description="Low complexity" evidence="1">
    <location>
        <begin position="1312"/>
        <end position="1328"/>
    </location>
</feature>
<dbReference type="GO" id="GO:0006406">
    <property type="term" value="P:mRNA export from nucleus"/>
    <property type="evidence" value="ECO:0007669"/>
    <property type="project" value="TreeGrafter"/>
</dbReference>
<feature type="compositionally biased region" description="Basic and acidic residues" evidence="1">
    <location>
        <begin position="1456"/>
        <end position="1466"/>
    </location>
</feature>
<feature type="compositionally biased region" description="Low complexity" evidence="1">
    <location>
        <begin position="62"/>
        <end position="71"/>
    </location>
</feature>
<feature type="compositionally biased region" description="Acidic residues" evidence="1">
    <location>
        <begin position="2029"/>
        <end position="2047"/>
    </location>
</feature>
<dbReference type="OrthoDB" id="264795at2759"/>
<feature type="region of interest" description="Disordered" evidence="1">
    <location>
        <begin position="1438"/>
        <end position="1675"/>
    </location>
</feature>
<feature type="region of interest" description="Disordered" evidence="1">
    <location>
        <begin position="1140"/>
        <end position="1223"/>
    </location>
</feature>
<feature type="compositionally biased region" description="Polar residues" evidence="1">
    <location>
        <begin position="2093"/>
        <end position="2103"/>
    </location>
</feature>
<dbReference type="Pfam" id="PF03399">
    <property type="entry name" value="SAC3_GANP"/>
    <property type="match status" value="1"/>
</dbReference>
<feature type="compositionally biased region" description="Polar residues" evidence="1">
    <location>
        <begin position="1158"/>
        <end position="1171"/>
    </location>
</feature>
<feature type="compositionally biased region" description="Pro residues" evidence="1">
    <location>
        <begin position="923"/>
        <end position="937"/>
    </location>
</feature>
<feature type="compositionally biased region" description="Low complexity" evidence="1">
    <location>
        <begin position="1"/>
        <end position="52"/>
    </location>
</feature>
<gene>
    <name evidence="3" type="ORF">KVT40_008020</name>
</gene>
<feature type="compositionally biased region" description="Basic and acidic residues" evidence="1">
    <location>
        <begin position="2116"/>
        <end position="2125"/>
    </location>
</feature>
<sequence length="2250" mass="244012">MSSLRGSGRGSARGFSAPSGPATGRQPRPGFQRGRGQSTTTRGTTRGAMTRGVRGRAGRGQGQPQSQMQVQAPTTGDYNSRFQQLKTRRETERKDAIRDGFLADPDRPRTLAEAITPTGTCPDMCAEFERLERIVQKDVWGQETREDGTPDEARMVKKFRRAAAGIDEQLPSDLRPPQTLRKTCDYLFDELIGNAESLASVHHFVWDRTRAIRNDFSIQQITKPADVEIAIECYERIARFHILSLHQFAVQEKPYDKYDWYQEREQLDRTLLSLMQYYEDNRDRVNVKNEAEFRAYCIIFQIQDPIPDLEDRVSCYPHHIKTHPRVRTSLDLYAAACNILDPQGPLKPRGPHPIAREDWNAFFKKVESNQVSYLMACVAEIYFNMIRKQTLNAIWRSFRRQGNSADITDFTLDYLTDLLRFDDFDQTRDFCEHYSFGFKETADGQDEYLDLNSVQGKTFPDAAQGLSAQIFSQSVVENKRLGRSFSAVIGGKSFGVARAEGQVVEEEGMGIEGDMQMEDDGESLFVPMGKQGQQGHGSGFSRGGANGMSNSFQTGGTISAANPFQKTTTTPAANPFQSTQTSSSNPFQSTTNSSNPFSKPPQNDGAATPPGSPFATKKPGLQDSVFARPAAPSSPFAFGKPSTSSSWSTPVAAGSATGNAKNASVFGQPTQPVASTQDHAQQAPKPASQPGFTSMHATSGFSWSKPSTSTWSTPISAAHTNTENTNQTSSTPSNSTESVSSKPPPQSPSMFSFAQASQPDASSSQQKALPTFNFAKPATEQAAKPAEETPKSTFGFLSAGNEEKSKSTGQSSPFASVDKPAGNSGFKSAQPSGQAQETPKPAFSFPTAQASSSTPQAGEPKSKPPLFSFTPQSAPPPEEIPRPSAQSSEQSSKSVFESSNSTLSDTPPSKPFTFAPINQEAKNPPPQPKPAPQPSPYSQPQSQPPAQQQKSPPSIPRSPSFSNPNQPKKRSPLSQSFTAEDQSAKSSTPSINFDTPPKRASFSPAPQPSFKAPPSSTPASKHADSQAVLTRLATEIVTDPGHGLIKQFIEHHAEPIIMSVYAQLYAEEMRSLADNFRREKLAKRYGRRWRETTWRLRLARQGREKREKRRTARRDRPTADEAKRRKVEINAVDDFLKRQSVRVQEESTKGRSPPPSFAATSRRSSVASQPTVGIGIAASAPNRAGRASTMVNGNDSKAPRVDGTARIIKPSTPASSVESSARKSHFLGFSVPKQRSILGGDTPRQSSRSAYFRMKALGLNPNGATVSTPMGPPPLNLKKRAREDDEADLEDASPPPKKSRTPPQDMMRPPSRLRSSSNVSQSSVLDLSPGASTVASTRMSHIDAGEDDILARARAARQAFRDSTRSHRSKVRPQDTMSVVSQEATPVRSVQHARFRAAERAEQNLAQSVMRPDVPAYRFRESRFVPREKYGLAIEKAKENLERRSRAGSVASAREQSLKPADDSGETRPGSAMSARDEPTRFVDQPVEEDVEMSQPHETSRAPSVRSPSKDTVLDEVPASQQQDQQQEEPAPAPEPAEARQQLPEPLQPPTQHVEIPAYQPPPQPPSIRFGFGQYQPPQTSGFGQYQPPQSSGFGTSGWSFRALNSPTTNPATDETAAQSSFQPFNAASEPLDEQPMNSFGAVDTQTISDSPYLHLGNDTQTSGQDNFSMYPDLQAPHAGEAMDTSVEHNAFLPDLMDPDDEQNQFINEAARAAVALDSSVNPNPFQQESVEGDRTHEQGFADQHMEDITTNGFGYEHVVQPQESQIDPSLLNDQPVDQNITIEQTTEEVVKETQLDRKPEMSEIRSHTSLISKNPFAALASASSDRGTSPAVTSPSHHANENESEADDGSATEREDETSILRQPDDDTFIPNGLIQDVLARSPNSNIPDAQPAAFDPTSFSSAAAPIEADHTSAPAADSSPPPPLHNATPKGKKSRPTPPALEVYQAPRTRSKSRDLSAPPTPSVTTRAAAAREGSAGGGRPGSRNGFVSPSPARSLRAGRASQGLGEMPPVEEEAEKQEDMAGALEGEMEPDDDVVEQEGAEDGAIDAGRDMARRALEVADDGVDGEDGEGEVDDDDTDAGLPEEGAASASEKSFSRQASRSVEGDEQGDDSDLEGRDGDGSRHQPNGYGSDAEADAASEVDANSYVSGAEDEEASAATSPPAQDEGEEVEVEEESEEDRGSYASGEEEEGYDDEDEVDGYDEDEEDDSSGWNSGYASRGLTPGQMQESGLIKGGTGQTVEDAFELSD</sequence>
<evidence type="ECO:0000313" key="3">
    <source>
        <dbReference type="EMBL" id="KAG8623044.1"/>
    </source>
</evidence>
<feature type="compositionally biased region" description="Basic and acidic residues" evidence="1">
    <location>
        <begin position="1852"/>
        <end position="1866"/>
    </location>
</feature>
<feature type="compositionally biased region" description="Polar residues" evidence="1">
    <location>
        <begin position="547"/>
        <end position="601"/>
    </location>
</feature>
<feature type="compositionally biased region" description="Low complexity" evidence="1">
    <location>
        <begin position="702"/>
        <end position="741"/>
    </location>
</feature>
<dbReference type="InterPro" id="IPR045107">
    <property type="entry name" value="SAC3/GANP/THP3"/>
</dbReference>
<feature type="compositionally biased region" description="Polar residues" evidence="1">
    <location>
        <begin position="1375"/>
        <end position="1384"/>
    </location>
</feature>
<proteinExistence type="predicted"/>
<feature type="compositionally biased region" description="Polar residues" evidence="1">
    <location>
        <begin position="1822"/>
        <end position="1838"/>
    </location>
</feature>
<feature type="region of interest" description="Disordered" evidence="1">
    <location>
        <begin position="527"/>
        <end position="1026"/>
    </location>
</feature>